<reference evidence="2 3" key="1">
    <citation type="journal article" date="2008" name="Int. J. Syst. Evol. Microbiol.">
        <title>Description of Roseateles aquatilis sp. nov. and Roseateles terrae sp. nov., in the class Betaproteobacteria, and emended description of the genus Roseateles.</title>
        <authorList>
            <person name="Gomila M."/>
            <person name="Bowien B."/>
            <person name="Falsen E."/>
            <person name="Moore E.R."/>
            <person name="Lalucat J."/>
        </authorList>
    </citation>
    <scope>NUCLEOTIDE SEQUENCE [LARGE SCALE GENOMIC DNA]</scope>
    <source>
        <strain evidence="2 3">CCUG 48205</strain>
    </source>
</reference>
<evidence type="ECO:0008006" key="4">
    <source>
        <dbReference type="Google" id="ProtNLM"/>
    </source>
</evidence>
<keyword evidence="1" id="KW-0472">Membrane</keyword>
<keyword evidence="1" id="KW-1133">Transmembrane helix</keyword>
<evidence type="ECO:0000313" key="3">
    <source>
        <dbReference type="Proteomes" id="UP000197468"/>
    </source>
</evidence>
<comment type="caution">
    <text evidence="2">The sequence shown here is derived from an EMBL/GenBank/DDBJ whole genome shotgun (WGS) entry which is preliminary data.</text>
</comment>
<evidence type="ECO:0000256" key="1">
    <source>
        <dbReference type="SAM" id="Phobius"/>
    </source>
</evidence>
<dbReference type="InterPro" id="IPR017850">
    <property type="entry name" value="Alkaline_phosphatase_core_sf"/>
</dbReference>
<dbReference type="Gene3D" id="3.40.720.10">
    <property type="entry name" value="Alkaline Phosphatase, subunit A"/>
    <property type="match status" value="1"/>
</dbReference>
<gene>
    <name evidence="2" type="ORF">CDN99_18005</name>
</gene>
<protein>
    <recommendedName>
        <fullName evidence="4">Sulfatase N-terminal domain-containing protein</fullName>
    </recommendedName>
</protein>
<evidence type="ECO:0000313" key="2">
    <source>
        <dbReference type="EMBL" id="OWQ87497.1"/>
    </source>
</evidence>
<dbReference type="EMBL" id="NIOF01000009">
    <property type="protein sequence ID" value="OWQ87497.1"/>
    <property type="molecule type" value="Genomic_DNA"/>
</dbReference>
<feature type="transmembrane region" description="Helical" evidence="1">
    <location>
        <begin position="32"/>
        <end position="56"/>
    </location>
</feature>
<accession>A0A246J4H4</accession>
<sequence>MIVLALHAPSWLSAWIFQAPRAEERPLFNLDLLLGAAIACVSSLGGAIVLVLAWAADGARSAAKNYHFMSTVDFVDAARFADMLNLPALFSRSLLGALAGALVCLWLVLRLTRRSRQLALPLLALAVLAAGCDIANGSFHLFGLDKDKRAVSLNFAGSPAWNVWASERQSLQAAGPGARITNPVTYRALQTWQAEHPGRTSLLVLVESMGLPRDPALRGWLQGRLMTSRLAARWEMQFSEEAFSGSTTFGELRTLCGLHVHYSRLDDELAAGCLPRQQAAQGMSSIGIHGFGLRMFDRSTWWPRVGLRPWNWLEGDAPKSMNCNPAFPGVCDVDVLAQAVKQAQEPRRFVYALTLDTHLPLDLKRLPPLPVDLLKACSASSTPLEACQLTRQLGDLLARLESLLAASAATPFLVVVGDHAPPFSERFNREAFATDRVPLFVLKPR</sequence>
<organism evidence="2 3">
    <name type="scientific">Roseateles aquatilis</name>
    <dbReference type="NCBI Taxonomy" id="431061"/>
    <lineage>
        <taxon>Bacteria</taxon>
        <taxon>Pseudomonadati</taxon>
        <taxon>Pseudomonadota</taxon>
        <taxon>Betaproteobacteria</taxon>
        <taxon>Burkholderiales</taxon>
        <taxon>Sphaerotilaceae</taxon>
        <taxon>Roseateles</taxon>
    </lineage>
</organism>
<keyword evidence="3" id="KW-1185">Reference proteome</keyword>
<name>A0A246J4H4_9BURK</name>
<dbReference type="Proteomes" id="UP000197468">
    <property type="component" value="Unassembled WGS sequence"/>
</dbReference>
<dbReference type="AlphaFoldDB" id="A0A246J4H4"/>
<feature type="transmembrane region" description="Helical" evidence="1">
    <location>
        <begin position="89"/>
        <end position="109"/>
    </location>
</feature>
<proteinExistence type="predicted"/>
<feature type="transmembrane region" description="Helical" evidence="1">
    <location>
        <begin position="121"/>
        <end position="142"/>
    </location>
</feature>
<keyword evidence="1" id="KW-0812">Transmembrane</keyword>